<dbReference type="AlphaFoldDB" id="A0A538S965"/>
<dbReference type="InterPro" id="IPR000719">
    <property type="entry name" value="Prot_kinase_dom"/>
</dbReference>
<dbReference type="SMART" id="SM00320">
    <property type="entry name" value="WD40"/>
    <property type="match status" value="7"/>
</dbReference>
<dbReference type="Gene3D" id="2.130.10.10">
    <property type="entry name" value="YVTN repeat-like/Quinoprotein amine dehydrogenase"/>
    <property type="match status" value="2"/>
</dbReference>
<dbReference type="PANTHER" id="PTHR19848:SF7">
    <property type="entry name" value="F-BOX AND WD-40 DOMAIN PROTEIN 7"/>
    <property type="match status" value="1"/>
</dbReference>
<dbReference type="SUPFAM" id="SSF56112">
    <property type="entry name" value="Protein kinase-like (PK-like)"/>
    <property type="match status" value="1"/>
</dbReference>
<feature type="region of interest" description="Disordered" evidence="4">
    <location>
        <begin position="510"/>
        <end position="622"/>
    </location>
</feature>
<evidence type="ECO:0000313" key="6">
    <source>
        <dbReference type="EMBL" id="TMQ47876.1"/>
    </source>
</evidence>
<feature type="compositionally biased region" description="Basic residues" evidence="4">
    <location>
        <begin position="519"/>
        <end position="540"/>
    </location>
</feature>
<evidence type="ECO:0000313" key="7">
    <source>
        <dbReference type="Proteomes" id="UP000317716"/>
    </source>
</evidence>
<feature type="repeat" description="WD" evidence="3">
    <location>
        <begin position="946"/>
        <end position="980"/>
    </location>
</feature>
<dbReference type="GO" id="GO:0005524">
    <property type="term" value="F:ATP binding"/>
    <property type="evidence" value="ECO:0007669"/>
    <property type="project" value="InterPro"/>
</dbReference>
<gene>
    <name evidence="6" type="ORF">E6K72_13580</name>
</gene>
<reference evidence="6 7" key="1">
    <citation type="journal article" date="2019" name="Nat. Microbiol.">
        <title>Mediterranean grassland soil C-N compound turnover is dependent on rainfall and depth, and is mediated by genomically divergent microorganisms.</title>
        <authorList>
            <person name="Diamond S."/>
            <person name="Andeer P.F."/>
            <person name="Li Z."/>
            <person name="Crits-Christoph A."/>
            <person name="Burstein D."/>
            <person name="Anantharaman K."/>
            <person name="Lane K.R."/>
            <person name="Thomas B.C."/>
            <person name="Pan C."/>
            <person name="Northen T.R."/>
            <person name="Banfield J.F."/>
        </authorList>
    </citation>
    <scope>NUCLEOTIDE SEQUENCE [LARGE SCALE GENOMIC DNA]</scope>
    <source>
        <strain evidence="6">WS_2</strain>
    </source>
</reference>
<name>A0A538S965_UNCEI</name>
<dbReference type="PROSITE" id="PS50082">
    <property type="entry name" value="WD_REPEATS_2"/>
    <property type="match status" value="2"/>
</dbReference>
<dbReference type="EMBL" id="VBOS01000507">
    <property type="protein sequence ID" value="TMQ47876.1"/>
    <property type="molecule type" value="Genomic_DNA"/>
</dbReference>
<feature type="compositionally biased region" description="Low complexity" evidence="4">
    <location>
        <begin position="586"/>
        <end position="610"/>
    </location>
</feature>
<dbReference type="PANTHER" id="PTHR19848">
    <property type="entry name" value="WD40 REPEAT PROTEIN"/>
    <property type="match status" value="1"/>
</dbReference>
<feature type="compositionally biased region" description="Pro residues" evidence="4">
    <location>
        <begin position="461"/>
        <end position="473"/>
    </location>
</feature>
<dbReference type="InterPro" id="IPR019775">
    <property type="entry name" value="WD40_repeat_CS"/>
</dbReference>
<evidence type="ECO:0000256" key="3">
    <source>
        <dbReference type="PROSITE-ProRule" id="PRU00221"/>
    </source>
</evidence>
<evidence type="ECO:0000256" key="2">
    <source>
        <dbReference type="ARBA" id="ARBA00022737"/>
    </source>
</evidence>
<dbReference type="CDD" id="cd00200">
    <property type="entry name" value="WD40"/>
    <property type="match status" value="1"/>
</dbReference>
<protein>
    <recommendedName>
        <fullName evidence="5">Protein kinase domain-containing protein</fullName>
    </recommendedName>
</protein>
<dbReference type="PROSITE" id="PS50294">
    <property type="entry name" value="WD_REPEATS_REGION"/>
    <property type="match status" value="2"/>
</dbReference>
<dbReference type="Pfam" id="PF00069">
    <property type="entry name" value="Pkinase"/>
    <property type="match status" value="1"/>
</dbReference>
<dbReference type="PROSITE" id="PS00678">
    <property type="entry name" value="WD_REPEATS_1"/>
    <property type="match status" value="1"/>
</dbReference>
<feature type="region of interest" description="Disordered" evidence="4">
    <location>
        <begin position="1"/>
        <end position="160"/>
    </location>
</feature>
<dbReference type="Pfam" id="PF00400">
    <property type="entry name" value="WD40"/>
    <property type="match status" value="3"/>
</dbReference>
<feature type="compositionally biased region" description="Basic and acidic residues" evidence="4">
    <location>
        <begin position="28"/>
        <end position="44"/>
    </location>
</feature>
<proteinExistence type="predicted"/>
<dbReference type="InterPro" id="IPR015943">
    <property type="entry name" value="WD40/YVTN_repeat-like_dom_sf"/>
</dbReference>
<keyword evidence="2" id="KW-0677">Repeat</keyword>
<feature type="domain" description="Protein kinase" evidence="5">
    <location>
        <begin position="204"/>
        <end position="387"/>
    </location>
</feature>
<keyword evidence="1 3" id="KW-0853">WD repeat</keyword>
<feature type="compositionally biased region" description="Low complexity" evidence="4">
    <location>
        <begin position="541"/>
        <end position="556"/>
    </location>
</feature>
<feature type="compositionally biased region" description="Pro residues" evidence="4">
    <location>
        <begin position="557"/>
        <end position="573"/>
    </location>
</feature>
<feature type="compositionally biased region" description="Low complexity" evidence="4">
    <location>
        <begin position="474"/>
        <end position="485"/>
    </location>
</feature>
<evidence type="ECO:0000256" key="1">
    <source>
        <dbReference type="ARBA" id="ARBA00022574"/>
    </source>
</evidence>
<comment type="caution">
    <text evidence="6">The sequence shown here is derived from an EMBL/GenBank/DDBJ whole genome shotgun (WGS) entry which is preliminary data.</text>
</comment>
<accession>A0A538S965</accession>
<sequence length="980" mass="105775">MGRRQPAQGRRLVRRGEGARGRLLVAARGRDRPRPLARDGDRRQLPVPRARGQNRARLSPRAVRAVQQPSSAALQRGARQPEGVGRRAQRRGRVVGQGPAPAHDRRARPVVPGRGGDEAAPVGGSRAHHEPGLVRGVRGPPARERSAAQRRHHPGADRGRCVSWPTMSDYQEAVQNPANCFSDPDLKKGTPTLNALGLPQPVTGGFCSVYQITSSKTRWAVRCFLHNIKDIRDRYHQISKYLKSQRLKQMVGFGYVPEGIRVRGAWYPVLRMEWVDGHNLDRWVENHLKDPRALRKLAERWEELMDQLEKAKIGHCDLQHGNVLVDGSGSLKLIDYDGMYVPPLRGRGSHEKGHPAYQHPEREGKDFDEAVDRFSALVIQASLLALAEKPELWKKYNEEDNLIFKRTDFQSPDSAPVFKDLDKMGGSVAALSNALREACKGRVGKSPRLRDLKNGKAGAPAPIPLPVPPPQPARPASAPSSKAVPQPIAAGAAAASRPAAAPPAAKVIPFPAAASGGKSKQKSRRAKSQRAKSQRAKSQRAKSQPAKSQPAKSQPAKSPPAKSPPAKSPPARIPPTGTQPAWMGQTPAPARAKSRAATSRAAGTAAAVAPAAPPAPKAKTRPALAVVPAPQQRAGWTVEWTRPGFATEKQNWKLPVYGKRDAPSIFLGIRVGTHSEKFVERHDEKIEERKFHVDGHRSVVTALAFSPDARLLASGSRDRTVRVWNTQSGREEAAHLEARAGVVALAFVADRTVIAAVLDDRRIVLWNFGLHRQVVHIESPDKSYLNTVAASKDGKLVAAGGKGRSIFMWQTDGGAPAGEFRRTMGSVEGLAFTADAGGIVCGTHKGRLELYERGHDQARWSVRTGLGRIVALAVPPRTTGAVTGGAGGMVAYWDLKDGTEKQRVRPMRGRLTSLAVTPDAALLLVGLTSGNACLFEKANDREVAVLDGHPGAVTAVALSSTGKTASTGARDGSVRYWAAP</sequence>
<dbReference type="InterPro" id="IPR001680">
    <property type="entry name" value="WD40_rpt"/>
</dbReference>
<dbReference type="InterPro" id="IPR011047">
    <property type="entry name" value="Quinoprotein_ADH-like_sf"/>
</dbReference>
<feature type="repeat" description="WD" evidence="3">
    <location>
        <begin position="693"/>
        <end position="734"/>
    </location>
</feature>
<evidence type="ECO:0000256" key="4">
    <source>
        <dbReference type="SAM" id="MobiDB-lite"/>
    </source>
</evidence>
<dbReference type="Proteomes" id="UP000317716">
    <property type="component" value="Unassembled WGS sequence"/>
</dbReference>
<dbReference type="SUPFAM" id="SSF50998">
    <property type="entry name" value="Quinoprotein alcohol dehydrogenase-like"/>
    <property type="match status" value="1"/>
</dbReference>
<dbReference type="Gene3D" id="1.10.510.10">
    <property type="entry name" value="Transferase(Phosphotransferase) domain 1"/>
    <property type="match status" value="1"/>
</dbReference>
<dbReference type="GO" id="GO:0004672">
    <property type="term" value="F:protein kinase activity"/>
    <property type="evidence" value="ECO:0007669"/>
    <property type="project" value="InterPro"/>
</dbReference>
<organism evidence="6 7">
    <name type="scientific">Eiseniibacteriota bacterium</name>
    <dbReference type="NCBI Taxonomy" id="2212470"/>
    <lineage>
        <taxon>Bacteria</taxon>
        <taxon>Candidatus Eiseniibacteriota</taxon>
    </lineage>
</organism>
<feature type="region of interest" description="Disordered" evidence="4">
    <location>
        <begin position="443"/>
        <end position="485"/>
    </location>
</feature>
<dbReference type="InterPro" id="IPR011009">
    <property type="entry name" value="Kinase-like_dom_sf"/>
</dbReference>
<evidence type="ECO:0000259" key="5">
    <source>
        <dbReference type="Pfam" id="PF00069"/>
    </source>
</evidence>